<evidence type="ECO:0000313" key="6">
    <source>
        <dbReference type="EMBL" id="CAD5226942.1"/>
    </source>
</evidence>
<feature type="active site" description="Charge relay system" evidence="3">
    <location>
        <position position="229"/>
    </location>
</feature>
<dbReference type="eggNOG" id="KOG1212">
    <property type="taxonomic scope" value="Eukaryota"/>
</dbReference>
<evidence type="ECO:0000313" key="8">
    <source>
        <dbReference type="Proteomes" id="UP000659654"/>
    </source>
</evidence>
<evidence type="ECO:0000256" key="2">
    <source>
        <dbReference type="ARBA" id="ARBA00022801"/>
    </source>
</evidence>
<keyword evidence="4" id="KW-1133">Transmembrane helix</keyword>
<dbReference type="SUPFAM" id="SSF75304">
    <property type="entry name" value="Amidase signature (AS) enzymes"/>
    <property type="match status" value="1"/>
</dbReference>
<evidence type="ECO:0000259" key="5">
    <source>
        <dbReference type="Pfam" id="PF01425"/>
    </source>
</evidence>
<dbReference type="GO" id="GO:0017064">
    <property type="term" value="F:fatty acid amide hydrolase activity"/>
    <property type="evidence" value="ECO:0007669"/>
    <property type="project" value="TreeGrafter"/>
</dbReference>
<organism evidence="7 9">
    <name type="scientific">Bursaphelenchus xylophilus</name>
    <name type="common">Pinewood nematode worm</name>
    <name type="synonym">Aphelenchoides xylophilus</name>
    <dbReference type="NCBI Taxonomy" id="6326"/>
    <lineage>
        <taxon>Eukaryota</taxon>
        <taxon>Metazoa</taxon>
        <taxon>Ecdysozoa</taxon>
        <taxon>Nematoda</taxon>
        <taxon>Chromadorea</taxon>
        <taxon>Rhabditida</taxon>
        <taxon>Tylenchina</taxon>
        <taxon>Tylenchomorpha</taxon>
        <taxon>Aphelenchoidea</taxon>
        <taxon>Aphelenchoididae</taxon>
        <taxon>Bursaphelenchus</taxon>
    </lineage>
</organism>
<dbReference type="Pfam" id="PF01425">
    <property type="entry name" value="Amidase"/>
    <property type="match status" value="1"/>
</dbReference>
<protein>
    <submittedName>
        <fullName evidence="6">(pine wood nematode) hypothetical protein</fullName>
    </submittedName>
    <submittedName>
        <fullName evidence="9">Amidase domain-containing protein</fullName>
    </submittedName>
</protein>
<dbReference type="InterPro" id="IPR020556">
    <property type="entry name" value="Amidase_CS"/>
</dbReference>
<dbReference type="InterPro" id="IPR052096">
    <property type="entry name" value="Endocannabinoid_amidase"/>
</dbReference>
<dbReference type="FunFam" id="3.90.1300.10:FF:000003">
    <property type="entry name" value="Amidase signature enzyme"/>
    <property type="match status" value="1"/>
</dbReference>
<evidence type="ECO:0000256" key="3">
    <source>
        <dbReference type="PIRSR" id="PIRSR001221-1"/>
    </source>
</evidence>
<dbReference type="Gene3D" id="3.90.1300.10">
    <property type="entry name" value="Amidase signature (AS) domain"/>
    <property type="match status" value="1"/>
</dbReference>
<reference evidence="6" key="2">
    <citation type="submission" date="2020-09" db="EMBL/GenBank/DDBJ databases">
        <authorList>
            <person name="Kikuchi T."/>
        </authorList>
    </citation>
    <scope>NUCLEOTIDE SEQUENCE</scope>
    <source>
        <strain evidence="6">Ka4C1</strain>
    </source>
</reference>
<dbReference type="GO" id="GO:0009062">
    <property type="term" value="P:fatty acid catabolic process"/>
    <property type="evidence" value="ECO:0007669"/>
    <property type="project" value="TreeGrafter"/>
</dbReference>
<dbReference type="PROSITE" id="PS00571">
    <property type="entry name" value="AMIDASES"/>
    <property type="match status" value="1"/>
</dbReference>
<keyword evidence="4" id="KW-0472">Membrane</keyword>
<feature type="active site" description="Acyl-ester intermediate" evidence="3">
    <location>
        <position position="253"/>
    </location>
</feature>
<keyword evidence="2" id="KW-0378">Hydrolase</keyword>
<dbReference type="Proteomes" id="UP000659654">
    <property type="component" value="Unassembled WGS sequence"/>
</dbReference>
<feature type="domain" description="Amidase" evidence="5">
    <location>
        <begin position="102"/>
        <end position="575"/>
    </location>
</feature>
<name>A0A1I7S3V3_BURXY</name>
<gene>
    <name evidence="6" type="ORF">BXYJ_LOCUS9487</name>
</gene>
<dbReference type="SMR" id="A0A1I7S3V3"/>
<accession>A0A1I7S3V3</accession>
<evidence type="ECO:0000313" key="9">
    <source>
        <dbReference type="WBParaSite" id="BXY_0768400.1"/>
    </source>
</evidence>
<evidence type="ECO:0000313" key="7">
    <source>
        <dbReference type="Proteomes" id="UP000095284"/>
    </source>
</evidence>
<dbReference type="EMBL" id="CAJFDI010000004">
    <property type="protein sequence ID" value="CAD5226942.1"/>
    <property type="molecule type" value="Genomic_DNA"/>
</dbReference>
<dbReference type="GO" id="GO:0004040">
    <property type="term" value="F:amidase activity"/>
    <property type="evidence" value="ECO:0007669"/>
    <property type="project" value="TreeGrafter"/>
</dbReference>
<feature type="transmembrane region" description="Helical" evidence="4">
    <location>
        <begin position="15"/>
        <end position="37"/>
    </location>
</feature>
<comment type="similarity">
    <text evidence="1">Belongs to the amidase family.</text>
</comment>
<sequence length="586" mass="64648">MGNVMVSQGLLDGSLSGLTIVASWFSLVVMMIIRWIVEEPFGSSLAKNRIAQNENQRQDRFKQAQVRVADIGETLRDEIVGLDFKNLRESLQQGKYTAVVVLKAFAWKALNENARINCLAEFLLESFEKAEELDKKYGSLSQKPTLFGLPFSVKGNFYVKGYDCTCGLSKFLGAPQTDSCTLVTSLEELGAVPFVLTNVPQALLSFVCSNPVYGTTKNPKNEGRSPGGSSGGEAALLAAGGSSFATGSDLAGSLRIPSAFCGLVSLKPTQDRVTVRHACQGVPGRGRMALAYGFITKSVDEQIYLLEQILGYEDFHKSCPTAVPMPLRTDIIHETVNKKLRIGYFSDDGFLKPSPGCERAVIETVEKLKAEGHELVHFRLPRPNHAAEICYKAILTDGGTFLCNMFRGEVVDEYMKSFVNLIKIPLIIRTWASYVIGFISPQAQILSRSFVRNIEELRLNQEQVDLYQEAIIDQWNELKLDAVVCPAFCVPAVEHKWPSLLGACGFATAFWNMINFPSGVVPTGKWNKGDEKALEGYETGNNFVLKFVKNASVGSEGLPLSVQIATRPYEEEKCLGVMKIVEQLWK</sequence>
<keyword evidence="8" id="KW-1185">Reference proteome</keyword>
<dbReference type="PANTHER" id="PTHR45847:SF6">
    <property type="entry name" value="FATTY ACID AMIDE HYDROLASE"/>
    <property type="match status" value="1"/>
</dbReference>
<dbReference type="Proteomes" id="UP000582659">
    <property type="component" value="Unassembled WGS sequence"/>
</dbReference>
<reference evidence="9" key="1">
    <citation type="submission" date="2016-11" db="UniProtKB">
        <authorList>
            <consortium name="WormBaseParasite"/>
        </authorList>
    </citation>
    <scope>IDENTIFICATION</scope>
</reference>
<proteinExistence type="inferred from homology"/>
<keyword evidence="4" id="KW-0812">Transmembrane</keyword>
<feature type="active site" description="Charge relay system" evidence="3">
    <location>
        <position position="154"/>
    </location>
</feature>
<dbReference type="AlphaFoldDB" id="A0A1I7S3V3"/>
<dbReference type="EMBL" id="CAJFCV020000004">
    <property type="protein sequence ID" value="CAG9116524.1"/>
    <property type="molecule type" value="Genomic_DNA"/>
</dbReference>
<dbReference type="PANTHER" id="PTHR45847">
    <property type="entry name" value="FATTY ACID AMIDE HYDROLASE"/>
    <property type="match status" value="1"/>
</dbReference>
<dbReference type="OrthoDB" id="6428749at2759"/>
<dbReference type="InterPro" id="IPR036928">
    <property type="entry name" value="AS_sf"/>
</dbReference>
<dbReference type="WBParaSite" id="BXY_0768400.1">
    <property type="protein sequence ID" value="BXY_0768400.1"/>
    <property type="gene ID" value="BXY_0768400"/>
</dbReference>
<evidence type="ECO:0000256" key="1">
    <source>
        <dbReference type="ARBA" id="ARBA00009199"/>
    </source>
</evidence>
<evidence type="ECO:0000256" key="4">
    <source>
        <dbReference type="SAM" id="Phobius"/>
    </source>
</evidence>
<dbReference type="InterPro" id="IPR023631">
    <property type="entry name" value="Amidase_dom"/>
</dbReference>
<dbReference type="Proteomes" id="UP000095284">
    <property type="component" value="Unplaced"/>
</dbReference>
<dbReference type="PIRSF" id="PIRSF001221">
    <property type="entry name" value="Amidase_fungi"/>
    <property type="match status" value="1"/>
</dbReference>